<dbReference type="InterPro" id="IPR036291">
    <property type="entry name" value="NAD(P)-bd_dom_sf"/>
</dbReference>
<dbReference type="RefSeq" id="WP_058774669.1">
    <property type="nucleotide sequence ID" value="NZ_LDSD01000019.1"/>
</dbReference>
<organism evidence="3 4">
    <name type="scientific">Pantoea dispersa</name>
    <dbReference type="NCBI Taxonomy" id="59814"/>
    <lineage>
        <taxon>Bacteria</taxon>
        <taxon>Pseudomonadati</taxon>
        <taxon>Pseudomonadota</taxon>
        <taxon>Gammaproteobacteria</taxon>
        <taxon>Enterobacterales</taxon>
        <taxon>Erwiniaceae</taxon>
        <taxon>Pantoea</taxon>
    </lineage>
</organism>
<dbReference type="Proteomes" id="UP000071979">
    <property type="component" value="Unassembled WGS sequence"/>
</dbReference>
<evidence type="ECO:0000313" key="3">
    <source>
        <dbReference type="EMBL" id="KTS67683.1"/>
    </source>
</evidence>
<dbReference type="SMART" id="SM00829">
    <property type="entry name" value="PKS_ER"/>
    <property type="match status" value="1"/>
</dbReference>
<dbReference type="PANTHER" id="PTHR43205:SF7">
    <property type="entry name" value="PROSTAGLANDIN REDUCTASE 1"/>
    <property type="match status" value="1"/>
</dbReference>
<dbReference type="InterPro" id="IPR011032">
    <property type="entry name" value="GroES-like_sf"/>
</dbReference>
<dbReference type="PANTHER" id="PTHR43205">
    <property type="entry name" value="PROSTAGLANDIN REDUCTASE"/>
    <property type="match status" value="1"/>
</dbReference>
<dbReference type="InterPro" id="IPR013149">
    <property type="entry name" value="ADH-like_C"/>
</dbReference>
<sequence length="341" mass="37013">MTQHASLNHAWLLASRPDGEPVKENFRFVEQPLPQVQAGQMLLRTHYLSLDPYMRGRMDDSKSYAPPAQLDQPMVGGTVCQVAESQHPDFSAGDWVLAASGWQSYALSDGTGVTKIGHLPYPSWALGILGMPGFTAYMGLMDIGQPKAGETLVVAAATGPVGATVGQLGKLNGCRVVGVAGGEEKCRYAIDTLGFSACIDHHRDDFAEQLAAACPDGIDIYFENVGGKVFDAVFPLLNTAARVPVCGLVSGYSSRELPPGPDRTPLIMGGILKRRIRMQGFIIFQDYGDRYPEFLQAMTPLVEQQKVLYREHMVEGLEHAPQAFIDMLKGKNFGKTVVKVA</sequence>
<reference evidence="3 4" key="1">
    <citation type="journal article" date="2016" name="Front. Microbiol.">
        <title>Genomic Resource of Rice Seed Associated Bacteria.</title>
        <authorList>
            <person name="Midha S."/>
            <person name="Bansal K."/>
            <person name="Sharma S."/>
            <person name="Kumar N."/>
            <person name="Patil P.P."/>
            <person name="Chaudhry V."/>
            <person name="Patil P.B."/>
        </authorList>
    </citation>
    <scope>NUCLEOTIDE SEQUENCE [LARGE SCALE GENOMIC DNA]</scope>
    <source>
        <strain evidence="3 4">SA3</strain>
    </source>
</reference>
<evidence type="ECO:0000256" key="1">
    <source>
        <dbReference type="ARBA" id="ARBA00023002"/>
    </source>
</evidence>
<proteinExistence type="predicted"/>
<keyword evidence="1" id="KW-0560">Oxidoreductase</keyword>
<dbReference type="InterPro" id="IPR041694">
    <property type="entry name" value="ADH_N_2"/>
</dbReference>
<dbReference type="Gene3D" id="3.90.180.10">
    <property type="entry name" value="Medium-chain alcohol dehydrogenases, catalytic domain"/>
    <property type="match status" value="1"/>
</dbReference>
<protein>
    <submittedName>
        <fullName evidence="3">NADP-dependent oxidoreductase</fullName>
    </submittedName>
</protein>
<dbReference type="Pfam" id="PF00107">
    <property type="entry name" value="ADH_zinc_N"/>
    <property type="match status" value="1"/>
</dbReference>
<evidence type="ECO:0000259" key="2">
    <source>
        <dbReference type="SMART" id="SM00829"/>
    </source>
</evidence>
<dbReference type="Gene3D" id="3.40.50.720">
    <property type="entry name" value="NAD(P)-binding Rossmann-like Domain"/>
    <property type="match status" value="1"/>
</dbReference>
<dbReference type="FunFam" id="3.40.50.720:FF:000121">
    <property type="entry name" value="Prostaglandin reductase 2"/>
    <property type="match status" value="1"/>
</dbReference>
<dbReference type="SUPFAM" id="SSF51735">
    <property type="entry name" value="NAD(P)-binding Rossmann-fold domains"/>
    <property type="match status" value="1"/>
</dbReference>
<dbReference type="AlphaFoldDB" id="A0A8E1RZL1"/>
<dbReference type="CDD" id="cd05288">
    <property type="entry name" value="PGDH"/>
    <property type="match status" value="1"/>
</dbReference>
<accession>A0A8E1RZL1</accession>
<name>A0A8E1RZL1_9GAMM</name>
<dbReference type="EMBL" id="LDSE01000020">
    <property type="protein sequence ID" value="KTS67683.1"/>
    <property type="molecule type" value="Genomic_DNA"/>
</dbReference>
<dbReference type="InterPro" id="IPR045010">
    <property type="entry name" value="MDR_fam"/>
</dbReference>
<feature type="domain" description="Enoyl reductase (ER)" evidence="2">
    <location>
        <begin position="24"/>
        <end position="338"/>
    </location>
</feature>
<dbReference type="GO" id="GO:0016628">
    <property type="term" value="F:oxidoreductase activity, acting on the CH-CH group of donors, NAD or NADP as acceptor"/>
    <property type="evidence" value="ECO:0007669"/>
    <property type="project" value="InterPro"/>
</dbReference>
<evidence type="ECO:0000313" key="4">
    <source>
        <dbReference type="Proteomes" id="UP000071979"/>
    </source>
</evidence>
<gene>
    <name evidence="3" type="ORF">SA3R_10095</name>
</gene>
<dbReference type="InterPro" id="IPR020843">
    <property type="entry name" value="ER"/>
</dbReference>
<comment type="caution">
    <text evidence="3">The sequence shown here is derived from an EMBL/GenBank/DDBJ whole genome shotgun (WGS) entry which is preliminary data.</text>
</comment>
<dbReference type="SUPFAM" id="SSF50129">
    <property type="entry name" value="GroES-like"/>
    <property type="match status" value="1"/>
</dbReference>
<dbReference type="Pfam" id="PF16884">
    <property type="entry name" value="ADH_N_2"/>
    <property type="match status" value="1"/>
</dbReference>